<dbReference type="Proteomes" id="UP000826656">
    <property type="component" value="Unassembled WGS sequence"/>
</dbReference>
<feature type="domain" description="Retrotransposon Copia-like N-terminal" evidence="1">
    <location>
        <begin position="21"/>
        <end position="53"/>
    </location>
</feature>
<keyword evidence="3" id="KW-1185">Reference proteome</keyword>
<gene>
    <name evidence="2" type="ORF">KY290_036334</name>
</gene>
<proteinExistence type="predicted"/>
<evidence type="ECO:0000313" key="3">
    <source>
        <dbReference type="Proteomes" id="UP000826656"/>
    </source>
</evidence>
<dbReference type="InterPro" id="IPR029472">
    <property type="entry name" value="Copia-like_N"/>
</dbReference>
<reference evidence="2 3" key="1">
    <citation type="journal article" date="2021" name="bioRxiv">
        <title>Chromosome-scale and haplotype-resolved genome assembly of a tetraploid potato cultivar.</title>
        <authorList>
            <person name="Sun H."/>
            <person name="Jiao W.-B."/>
            <person name="Krause K."/>
            <person name="Campoy J.A."/>
            <person name="Goel M."/>
            <person name="Folz-Donahue K."/>
            <person name="Kukat C."/>
            <person name="Huettel B."/>
            <person name="Schneeberger K."/>
        </authorList>
    </citation>
    <scope>NUCLEOTIDE SEQUENCE [LARGE SCALE GENOMIC DNA]</scope>
    <source>
        <strain evidence="2">SolTubOtavaFocal</strain>
        <tissue evidence="2">Leaves</tissue>
    </source>
</reference>
<organism evidence="2 3">
    <name type="scientific">Solanum tuberosum</name>
    <name type="common">Potato</name>
    <dbReference type="NCBI Taxonomy" id="4113"/>
    <lineage>
        <taxon>Eukaryota</taxon>
        <taxon>Viridiplantae</taxon>
        <taxon>Streptophyta</taxon>
        <taxon>Embryophyta</taxon>
        <taxon>Tracheophyta</taxon>
        <taxon>Spermatophyta</taxon>
        <taxon>Magnoliopsida</taxon>
        <taxon>eudicotyledons</taxon>
        <taxon>Gunneridae</taxon>
        <taxon>Pentapetalae</taxon>
        <taxon>asterids</taxon>
        <taxon>lamiids</taxon>
        <taxon>Solanales</taxon>
        <taxon>Solanaceae</taxon>
        <taxon>Solanoideae</taxon>
        <taxon>Solaneae</taxon>
        <taxon>Solanum</taxon>
    </lineage>
</organism>
<dbReference type="PANTHER" id="PTHR37610">
    <property type="entry name" value="CCHC-TYPE DOMAIN-CONTAINING PROTEIN"/>
    <property type="match status" value="1"/>
</dbReference>
<evidence type="ECO:0000313" key="2">
    <source>
        <dbReference type="EMBL" id="KAH0737629.1"/>
    </source>
</evidence>
<name>A0ABQ7TU58_SOLTU</name>
<evidence type="ECO:0000259" key="1">
    <source>
        <dbReference type="Pfam" id="PF14244"/>
    </source>
</evidence>
<dbReference type="EMBL" id="JAIVGD010000028">
    <property type="protein sequence ID" value="KAH0737629.1"/>
    <property type="molecule type" value="Genomic_DNA"/>
</dbReference>
<dbReference type="Pfam" id="PF14244">
    <property type="entry name" value="Retrotran_gag_3"/>
    <property type="match status" value="1"/>
</dbReference>
<comment type="caution">
    <text evidence="2">The sequence shown here is derived from an EMBL/GenBank/DDBJ whole genome shotgun (WGS) entry which is preliminary data.</text>
</comment>
<dbReference type="PANTHER" id="PTHR37610:SF38">
    <property type="entry name" value="RETROTRANSPOSON COPIA-LIKE N-TERMINAL DOMAIN-CONTAINING PROTEIN"/>
    <property type="match status" value="1"/>
</dbReference>
<sequence>MGESSKNTNTILEPIAIPFGVKLNGKNYSLLSQVVEMFVASRGKMGYLSGTIKELLATDATYEQWSMVNAIVKSWLVGSMEFDIMC</sequence>
<protein>
    <recommendedName>
        <fullName evidence="1">Retrotransposon Copia-like N-terminal domain-containing protein</fullName>
    </recommendedName>
</protein>
<accession>A0ABQ7TU58</accession>